<dbReference type="AlphaFoldDB" id="A0A917ZQU2"/>
<evidence type="ECO:0000256" key="7">
    <source>
        <dbReference type="PIRSR" id="PIRSR625650-4"/>
    </source>
</evidence>
<evidence type="ECO:0000256" key="3">
    <source>
        <dbReference type="ARBA" id="ARBA00022827"/>
    </source>
</evidence>
<comment type="cofactor">
    <cofactor evidence="6">
        <name>FAD</name>
        <dbReference type="ChEBI" id="CHEBI:57692"/>
    </cofactor>
</comment>
<dbReference type="Gene3D" id="3.30.465.10">
    <property type="match status" value="1"/>
</dbReference>
<dbReference type="Proteomes" id="UP000641932">
    <property type="component" value="Unassembled WGS sequence"/>
</dbReference>
<comment type="caution">
    <text evidence="9">The sequence shown here is derived from an EMBL/GenBank/DDBJ whole genome shotgun (WGS) entry which is preliminary data.</text>
</comment>
<evidence type="ECO:0000313" key="10">
    <source>
        <dbReference type="Proteomes" id="UP000641932"/>
    </source>
</evidence>
<keyword evidence="3 6" id="KW-0274">FAD</keyword>
<dbReference type="GO" id="GO:0071949">
    <property type="term" value="F:FAD binding"/>
    <property type="evidence" value="ECO:0007669"/>
    <property type="project" value="InterPro"/>
</dbReference>
<dbReference type="InterPro" id="IPR025650">
    <property type="entry name" value="Alkyl-DHAP_Synthase"/>
</dbReference>
<dbReference type="InterPro" id="IPR016169">
    <property type="entry name" value="FAD-bd_PCMH_sub2"/>
</dbReference>
<dbReference type="InterPro" id="IPR004113">
    <property type="entry name" value="FAD-bd_oxidored_4_C"/>
</dbReference>
<evidence type="ECO:0000313" key="9">
    <source>
        <dbReference type="EMBL" id="GGO90066.1"/>
    </source>
</evidence>
<protein>
    <submittedName>
        <fullName evidence="9">Alkyldihydroxyacetonephosphate synthase</fullName>
    </submittedName>
</protein>
<dbReference type="RefSeq" id="WP_229698514.1">
    <property type="nucleotide sequence ID" value="NZ_BMMS01000014.1"/>
</dbReference>
<feature type="binding site" evidence="6">
    <location>
        <begin position="268"/>
        <end position="274"/>
    </location>
    <ligand>
        <name>FAD</name>
        <dbReference type="ChEBI" id="CHEBI:57692"/>
    </ligand>
</feature>
<evidence type="ECO:0000256" key="1">
    <source>
        <dbReference type="ARBA" id="ARBA00008000"/>
    </source>
</evidence>
<evidence type="ECO:0000259" key="8">
    <source>
        <dbReference type="PROSITE" id="PS51387"/>
    </source>
</evidence>
<reference evidence="9" key="1">
    <citation type="journal article" date="2014" name="Int. J. Syst. Evol. Microbiol.">
        <title>Complete genome sequence of Corynebacterium casei LMG S-19264T (=DSM 44701T), isolated from a smear-ripened cheese.</title>
        <authorList>
            <consortium name="US DOE Joint Genome Institute (JGI-PGF)"/>
            <person name="Walter F."/>
            <person name="Albersmeier A."/>
            <person name="Kalinowski J."/>
            <person name="Ruckert C."/>
        </authorList>
    </citation>
    <scope>NUCLEOTIDE SEQUENCE</scope>
    <source>
        <strain evidence="9">CGMCC 4.7201</strain>
    </source>
</reference>
<dbReference type="PANTHER" id="PTHR46568">
    <property type="entry name" value="ALKYLDIHYDROXYACETONEPHOSPHATE SYNTHASE, PEROXISOMAL"/>
    <property type="match status" value="1"/>
</dbReference>
<dbReference type="InterPro" id="IPR006094">
    <property type="entry name" value="Oxid_FAD_bind_N"/>
</dbReference>
<feature type="active site" description="Proton donor/acceptor" evidence="4">
    <location>
        <position position="453"/>
    </location>
</feature>
<evidence type="ECO:0000256" key="4">
    <source>
        <dbReference type="PIRSR" id="PIRSR625650-1"/>
    </source>
</evidence>
<feature type="binding site" evidence="6">
    <location>
        <begin position="135"/>
        <end position="141"/>
    </location>
    <ligand>
        <name>FAD</name>
        <dbReference type="ChEBI" id="CHEBI:57692"/>
    </ligand>
</feature>
<dbReference type="PANTHER" id="PTHR46568:SF1">
    <property type="entry name" value="ALKYLDIHYDROXYACETONEPHOSPHATE SYNTHASE, PEROXISOMAL"/>
    <property type="match status" value="1"/>
</dbReference>
<accession>A0A917ZQU2</accession>
<evidence type="ECO:0000256" key="5">
    <source>
        <dbReference type="PIRSR" id="PIRSR625650-2"/>
    </source>
</evidence>
<dbReference type="Pfam" id="PF02913">
    <property type="entry name" value="FAD-oxidase_C"/>
    <property type="match status" value="1"/>
</dbReference>
<dbReference type="SUPFAM" id="SSF56176">
    <property type="entry name" value="FAD-binding/transporter-associated domain-like"/>
    <property type="match status" value="1"/>
</dbReference>
<dbReference type="InterPro" id="IPR016164">
    <property type="entry name" value="FAD-linked_Oxase-like_C"/>
</dbReference>
<comment type="similarity">
    <text evidence="1">Belongs to the FAD-binding oxidoreductase/transferase type 4 family.</text>
</comment>
<feature type="site" description="Important for enzyme activity" evidence="7">
    <location>
        <position position="319"/>
    </location>
</feature>
<dbReference type="InterPro" id="IPR016166">
    <property type="entry name" value="FAD-bd_PCMH"/>
</dbReference>
<proteinExistence type="inferred from homology"/>
<evidence type="ECO:0000256" key="6">
    <source>
        <dbReference type="PIRSR" id="PIRSR625650-3"/>
    </source>
</evidence>
<dbReference type="Gene3D" id="3.30.70.3450">
    <property type="match status" value="1"/>
</dbReference>
<feature type="domain" description="FAD-binding PCMH-type" evidence="8">
    <location>
        <begin position="103"/>
        <end position="284"/>
    </location>
</feature>
<reference evidence="9" key="2">
    <citation type="submission" date="2020-09" db="EMBL/GenBank/DDBJ databases">
        <authorList>
            <person name="Sun Q."/>
            <person name="Zhou Y."/>
        </authorList>
    </citation>
    <scope>NUCLEOTIDE SEQUENCE</scope>
    <source>
        <strain evidence="9">CGMCC 4.7201</strain>
    </source>
</reference>
<dbReference type="Pfam" id="PF01565">
    <property type="entry name" value="FAD_binding_4"/>
    <property type="match status" value="1"/>
</dbReference>
<keyword evidence="2" id="KW-0285">Flavoprotein</keyword>
<dbReference type="Gene3D" id="1.10.45.10">
    <property type="entry name" value="Vanillyl-alcohol Oxidase, Chain A, domain 4"/>
    <property type="match status" value="1"/>
</dbReference>
<organism evidence="9 10">
    <name type="scientific">Wenjunlia tyrosinilytica</name>
    <dbReference type="NCBI Taxonomy" id="1544741"/>
    <lineage>
        <taxon>Bacteria</taxon>
        <taxon>Bacillati</taxon>
        <taxon>Actinomycetota</taxon>
        <taxon>Actinomycetes</taxon>
        <taxon>Kitasatosporales</taxon>
        <taxon>Streptomycetaceae</taxon>
        <taxon>Wenjunlia</taxon>
    </lineage>
</organism>
<dbReference type="InterPro" id="IPR036318">
    <property type="entry name" value="FAD-bd_PCMH-like_sf"/>
</dbReference>
<dbReference type="GO" id="GO:0008610">
    <property type="term" value="P:lipid biosynthetic process"/>
    <property type="evidence" value="ECO:0007669"/>
    <property type="project" value="InterPro"/>
</dbReference>
<dbReference type="EMBL" id="BMMS01000014">
    <property type="protein sequence ID" value="GGO90066.1"/>
    <property type="molecule type" value="Genomic_DNA"/>
</dbReference>
<dbReference type="Gene3D" id="3.30.300.330">
    <property type="match status" value="1"/>
</dbReference>
<dbReference type="GO" id="GO:0008609">
    <property type="term" value="F:alkylglycerone-phosphate synthase activity"/>
    <property type="evidence" value="ECO:0007669"/>
    <property type="project" value="InterPro"/>
</dbReference>
<dbReference type="InterPro" id="IPR016171">
    <property type="entry name" value="Vanillyl_alc_oxidase_C-sub2"/>
</dbReference>
<sequence length="533" mass="55784">MTSPAHRVGDMAWNAWGDPARPAALSDSALALVRQALGARPHPLPSATESDVRLPEPALGDDAAARLTAAVGAEHVRTDAATRLRHTGGKSLDDLLRRRGGDAANAPDAVVLPRDHDEVLAVLAACAEHRVAVVPFGGGTSVVGGVEPLRGEFGGAITLDLRRLDRLEAVDTDSMTATLQAGLRTPEADGLLAAHGVTLGHRPQSYEYATIGGYAATRSRGQASTGYGGFDDMVLGLTAATVRGTLRLGRSPASAAGPDLRHLLIGSEGTLGVITSVTCQVRPIPDEAHQEAWAFPDWTTGVTALRRLAQSPVRPHTVRLSDETETFVNAAVSGGRAPSGCLAVMGFEGTADEVAHARRTTRALLERHEGTLVDSSAADDWRRSRTQGPYLRDALLAEGVLAETLETAATWADLLPLYSAVADGVRGALSGDGAEVIVLCHVSHVYRTGASLYFTVVTAAEEDPRAQWAQAKRAAGDAIAASGGTITHHHAVGTDHLPWMTEEVGELGVELLRAAKRVLDPSGILNPGKLIPS</sequence>
<dbReference type="SUPFAM" id="SSF55103">
    <property type="entry name" value="FAD-linked oxidases, C-terminal domain"/>
    <property type="match status" value="1"/>
</dbReference>
<keyword evidence="10" id="KW-1185">Reference proteome</keyword>
<name>A0A917ZQU2_9ACTN</name>
<evidence type="ECO:0000256" key="2">
    <source>
        <dbReference type="ARBA" id="ARBA00022630"/>
    </source>
</evidence>
<gene>
    <name evidence="9" type="ORF">GCM10012280_34730</name>
</gene>
<feature type="binding site" evidence="5">
    <location>
        <position position="392"/>
    </location>
    <ligand>
        <name>substrate</name>
    </ligand>
</feature>
<dbReference type="PROSITE" id="PS51387">
    <property type="entry name" value="FAD_PCMH"/>
    <property type="match status" value="1"/>
</dbReference>